<accession>Q74F97</accession>
<protein>
    <submittedName>
        <fullName evidence="1">Uncharacterized protein</fullName>
    </submittedName>
</protein>
<dbReference type="STRING" id="243231.GSU0712"/>
<organism evidence="1 2">
    <name type="scientific">Geobacter sulfurreducens (strain ATCC 51573 / DSM 12127 / PCA)</name>
    <dbReference type="NCBI Taxonomy" id="243231"/>
    <lineage>
        <taxon>Bacteria</taxon>
        <taxon>Pseudomonadati</taxon>
        <taxon>Thermodesulfobacteriota</taxon>
        <taxon>Desulfuromonadia</taxon>
        <taxon>Geobacterales</taxon>
        <taxon>Geobacteraceae</taxon>
        <taxon>Geobacter</taxon>
    </lineage>
</organism>
<gene>
    <name evidence="1" type="ordered locus">GSU0712</name>
</gene>
<dbReference type="AlphaFoldDB" id="Q74F97"/>
<keyword evidence="2" id="KW-1185">Reference proteome</keyword>
<name>Q74F97_GEOSL</name>
<evidence type="ECO:0000313" key="2">
    <source>
        <dbReference type="Proteomes" id="UP000000577"/>
    </source>
</evidence>
<proteinExistence type="predicted"/>
<dbReference type="EMBL" id="AE017180">
    <property type="protein sequence ID" value="AAR34042.1"/>
    <property type="molecule type" value="Genomic_DNA"/>
</dbReference>
<evidence type="ECO:0000313" key="1">
    <source>
        <dbReference type="EMBL" id="AAR34042.1"/>
    </source>
</evidence>
<sequence length="167" mass="18233">MRKGLSAIVVGIALLGLDPCLPSDGVRGESGGGIIVPGQRIERFSIGDPAPDNRTLRTIRKSKGIGITTAGGIIGRITVSSPRYEVERNRLKAGATLAEVLRFYGRGEKTMKGSVIVLTYADQGVEFVIDPADERVRSITVFRPVVQKPSAEQYRKLYEHREKLKAK</sequence>
<dbReference type="HOGENOM" id="CLU_1592208_0_0_7"/>
<reference evidence="1 2" key="1">
    <citation type="journal article" date="2003" name="Science">
        <title>Genome of Geobacter sulfurreducens: metal reduction in subsurface environments.</title>
        <authorList>
            <person name="Methe B.A."/>
            <person name="Nelson K.E."/>
            <person name="Eisen J.A."/>
            <person name="Paulsen I.T."/>
            <person name="Nelson W."/>
            <person name="Heidelberg J.F."/>
            <person name="Wu D."/>
            <person name="Wu M."/>
            <person name="Ward N."/>
            <person name="Beanan M.J."/>
            <person name="Dodson R.J."/>
            <person name="Madupu R."/>
            <person name="Brinkac L.M."/>
            <person name="Daugherty S.C."/>
            <person name="DeBoy R.T."/>
            <person name="Durkin A.S."/>
            <person name="Gwinn M."/>
            <person name="Kolonay J.F."/>
            <person name="Sullivan S.A."/>
            <person name="Haft D.H."/>
            <person name="Selengut J."/>
            <person name="Davidsen T.M."/>
            <person name="Zafar N."/>
            <person name="White O."/>
            <person name="Tran B."/>
            <person name="Romero C."/>
            <person name="Forberger H.A."/>
            <person name="Weidman J."/>
            <person name="Khouri H."/>
            <person name="Feldblyum T.V."/>
            <person name="Utterback T.R."/>
            <person name="Van Aken S.E."/>
            <person name="Lovley D.R."/>
            <person name="Fraser C.M."/>
        </authorList>
    </citation>
    <scope>NUCLEOTIDE SEQUENCE [LARGE SCALE GENOMIC DNA]</scope>
    <source>
        <strain evidence="2">ATCC 51573 / DSM 12127 / PCA</strain>
    </source>
</reference>
<dbReference type="RefSeq" id="WP_010941373.1">
    <property type="nucleotide sequence ID" value="NC_002939.5"/>
</dbReference>
<dbReference type="EnsemblBacteria" id="AAR34042">
    <property type="protein sequence ID" value="AAR34042"/>
    <property type="gene ID" value="GSU0712"/>
</dbReference>
<dbReference type="InParanoid" id="Q74F97"/>
<dbReference type="PATRIC" id="fig|243231.5.peg.708"/>
<dbReference type="Proteomes" id="UP000000577">
    <property type="component" value="Chromosome"/>
</dbReference>
<dbReference type="KEGG" id="gsu:GSU0712"/>
<reference evidence="1 2" key="2">
    <citation type="journal article" date="2012" name="BMC Genomics">
        <title>Comparative genomic analysis of Geobacter sulfurreducens KN400, a strain with enhanced capacity for extracellular electron transfer and electricity production.</title>
        <authorList>
            <person name="Butler J.E."/>
            <person name="Young N.D."/>
            <person name="Aklujkar M."/>
            <person name="Lovley D.R."/>
        </authorList>
    </citation>
    <scope>NUCLEOTIDE SEQUENCE [LARGE SCALE GENOMIC DNA]</scope>
    <source>
        <strain evidence="2">ATCC 51573 / DSM 12127 / PCA</strain>
    </source>
</reference>